<evidence type="ECO:0000313" key="1">
    <source>
        <dbReference type="EMBL" id="OQP52130.1"/>
    </source>
</evidence>
<sequence length="132" mass="15313">MLCFYSMRFFVLILWNYNLATIQRVSNIHPEITLGALQALFFGHFVDLFGIKTPLCQCLKSPFHDAGLWFMRFNVFLSGFGGSVYITSWSNPQVSTFFFGPPHSVKCIQCAAVVLDFWRGQIKSQHHFIFRY</sequence>
<accession>A0ABX3P054</accession>
<dbReference type="Proteomes" id="UP000192277">
    <property type="component" value="Unassembled WGS sequence"/>
</dbReference>
<comment type="caution">
    <text evidence="1">The sequence shown here is derived from an EMBL/GenBank/DDBJ whole genome shotgun (WGS) entry which is preliminary data.</text>
</comment>
<keyword evidence="2" id="KW-1185">Reference proteome</keyword>
<dbReference type="EMBL" id="LWBO01000004">
    <property type="protein sequence ID" value="OQP52130.1"/>
    <property type="molecule type" value="Genomic_DNA"/>
</dbReference>
<proteinExistence type="predicted"/>
<organism evidence="1 2">
    <name type="scientific">Niastella koreensis</name>
    <dbReference type="NCBI Taxonomy" id="354356"/>
    <lineage>
        <taxon>Bacteria</taxon>
        <taxon>Pseudomonadati</taxon>
        <taxon>Bacteroidota</taxon>
        <taxon>Chitinophagia</taxon>
        <taxon>Chitinophagales</taxon>
        <taxon>Chitinophagaceae</taxon>
        <taxon>Niastella</taxon>
    </lineage>
</organism>
<reference evidence="1 2" key="1">
    <citation type="submission" date="2016-04" db="EMBL/GenBank/DDBJ databases">
        <authorList>
            <person name="Chen L."/>
            <person name="Zhuang W."/>
            <person name="Wang G."/>
        </authorList>
    </citation>
    <scope>NUCLEOTIDE SEQUENCE [LARGE SCALE GENOMIC DNA]</scope>
    <source>
        <strain evidence="2">GR20</strain>
    </source>
</reference>
<protein>
    <submittedName>
        <fullName evidence="1">Uncharacterized protein</fullName>
    </submittedName>
</protein>
<evidence type="ECO:0000313" key="2">
    <source>
        <dbReference type="Proteomes" id="UP000192277"/>
    </source>
</evidence>
<name>A0ABX3P054_9BACT</name>
<gene>
    <name evidence="1" type="ORF">A4D02_23300</name>
</gene>